<protein>
    <submittedName>
        <fullName evidence="2">Uncharacterized protein</fullName>
    </submittedName>
</protein>
<feature type="region of interest" description="Disordered" evidence="1">
    <location>
        <begin position="1"/>
        <end position="76"/>
    </location>
</feature>
<organism evidence="2 3">
    <name type="scientific">Oryza sativa subsp. japonica</name>
    <name type="common">Rice</name>
    <dbReference type="NCBI Taxonomy" id="39947"/>
    <lineage>
        <taxon>Eukaryota</taxon>
        <taxon>Viridiplantae</taxon>
        <taxon>Streptophyta</taxon>
        <taxon>Embryophyta</taxon>
        <taxon>Tracheophyta</taxon>
        <taxon>Spermatophyta</taxon>
        <taxon>Magnoliopsida</taxon>
        <taxon>Liliopsida</taxon>
        <taxon>Poales</taxon>
        <taxon>Poaceae</taxon>
        <taxon>BOP clade</taxon>
        <taxon>Oryzoideae</taxon>
        <taxon>Oryzeae</taxon>
        <taxon>Oryzinae</taxon>
        <taxon>Oryza</taxon>
        <taxon>Oryza sativa</taxon>
    </lineage>
</organism>
<accession>Q7EY55</accession>
<dbReference type="Proteomes" id="UP000000763">
    <property type="component" value="Chromosome 7"/>
</dbReference>
<reference evidence="3" key="2">
    <citation type="journal article" date="2008" name="Nucleic Acids Res.">
        <title>The rice annotation project database (RAP-DB): 2008 update.</title>
        <authorList>
            <consortium name="The rice annotation project (RAP)"/>
        </authorList>
    </citation>
    <scope>GENOME REANNOTATION</scope>
    <source>
        <strain evidence="3">cv. Nipponbare</strain>
    </source>
</reference>
<proteinExistence type="predicted"/>
<evidence type="ECO:0000313" key="2">
    <source>
        <dbReference type="EMBL" id="BAC84417.1"/>
    </source>
</evidence>
<name>Q7EY55_ORYSJ</name>
<sequence>MRASARENGGGKRKPPIPAAEEISVRGGVVSMADGPRARGRALAASPADSPCSRRSRASATPAPARALLPPAAGCPPQCRRAAPPCPLALWRLGLGDGERNGWHLRAAELRHEEERWRPWRGVCTSGPATNGPGKMKKA</sequence>
<dbReference type="EMBL" id="AP005737">
    <property type="protein sequence ID" value="BAC84417.1"/>
    <property type="molecule type" value="Genomic_DNA"/>
</dbReference>
<evidence type="ECO:0000256" key="1">
    <source>
        <dbReference type="SAM" id="MobiDB-lite"/>
    </source>
</evidence>
<gene>
    <name evidence="2" type="primary">OSJNBb0062P14.124</name>
</gene>
<feature type="compositionally biased region" description="Low complexity" evidence="1">
    <location>
        <begin position="44"/>
        <end position="76"/>
    </location>
</feature>
<evidence type="ECO:0000313" key="3">
    <source>
        <dbReference type="Proteomes" id="UP000000763"/>
    </source>
</evidence>
<dbReference type="AlphaFoldDB" id="Q7EY55"/>
<reference evidence="3" key="1">
    <citation type="journal article" date="2005" name="Nature">
        <title>The map-based sequence of the rice genome.</title>
        <authorList>
            <consortium name="International rice genome sequencing project (IRGSP)"/>
            <person name="Matsumoto T."/>
            <person name="Wu J."/>
            <person name="Kanamori H."/>
            <person name="Katayose Y."/>
            <person name="Fujisawa M."/>
            <person name="Namiki N."/>
            <person name="Mizuno H."/>
            <person name="Yamamoto K."/>
            <person name="Antonio B.A."/>
            <person name="Baba T."/>
            <person name="Sakata K."/>
            <person name="Nagamura Y."/>
            <person name="Aoki H."/>
            <person name="Arikawa K."/>
            <person name="Arita K."/>
            <person name="Bito T."/>
            <person name="Chiden Y."/>
            <person name="Fujitsuka N."/>
            <person name="Fukunaka R."/>
            <person name="Hamada M."/>
            <person name="Harada C."/>
            <person name="Hayashi A."/>
            <person name="Hijishita S."/>
            <person name="Honda M."/>
            <person name="Hosokawa S."/>
            <person name="Ichikawa Y."/>
            <person name="Idonuma A."/>
            <person name="Iijima M."/>
            <person name="Ikeda M."/>
            <person name="Ikeno M."/>
            <person name="Ito K."/>
            <person name="Ito S."/>
            <person name="Ito T."/>
            <person name="Ito Y."/>
            <person name="Ito Y."/>
            <person name="Iwabuchi A."/>
            <person name="Kamiya K."/>
            <person name="Karasawa W."/>
            <person name="Kurita K."/>
            <person name="Katagiri S."/>
            <person name="Kikuta A."/>
            <person name="Kobayashi H."/>
            <person name="Kobayashi N."/>
            <person name="Machita K."/>
            <person name="Maehara T."/>
            <person name="Masukawa M."/>
            <person name="Mizubayashi T."/>
            <person name="Mukai Y."/>
            <person name="Nagasaki H."/>
            <person name="Nagata Y."/>
            <person name="Naito S."/>
            <person name="Nakashima M."/>
            <person name="Nakama Y."/>
            <person name="Nakamichi Y."/>
            <person name="Nakamura M."/>
            <person name="Meguro A."/>
            <person name="Negishi M."/>
            <person name="Ohta I."/>
            <person name="Ohta T."/>
            <person name="Okamoto M."/>
            <person name="Ono N."/>
            <person name="Saji S."/>
            <person name="Sakaguchi M."/>
            <person name="Sakai K."/>
            <person name="Shibata M."/>
            <person name="Shimokawa T."/>
            <person name="Song J."/>
            <person name="Takazaki Y."/>
            <person name="Terasawa K."/>
            <person name="Tsugane M."/>
            <person name="Tsuji K."/>
            <person name="Ueda S."/>
            <person name="Waki K."/>
            <person name="Yamagata H."/>
            <person name="Yamamoto M."/>
            <person name="Yamamoto S."/>
            <person name="Yamane H."/>
            <person name="Yoshiki S."/>
            <person name="Yoshihara R."/>
            <person name="Yukawa K."/>
            <person name="Zhong H."/>
            <person name="Yano M."/>
            <person name="Yuan Q."/>
            <person name="Ouyang S."/>
            <person name="Liu J."/>
            <person name="Jones K.M."/>
            <person name="Gansberger K."/>
            <person name="Moffat K."/>
            <person name="Hill J."/>
            <person name="Bera J."/>
            <person name="Fadrosh D."/>
            <person name="Jin S."/>
            <person name="Johri S."/>
            <person name="Kim M."/>
            <person name="Overton L."/>
            <person name="Reardon M."/>
            <person name="Tsitrin T."/>
            <person name="Vuong H."/>
            <person name="Weaver B."/>
            <person name="Ciecko A."/>
            <person name="Tallon L."/>
            <person name="Jackson J."/>
            <person name="Pai G."/>
            <person name="Aken S.V."/>
            <person name="Utterback T."/>
            <person name="Reidmuller S."/>
            <person name="Feldblyum T."/>
            <person name="Hsiao J."/>
            <person name="Zismann V."/>
            <person name="Iobst S."/>
            <person name="de Vazeille A.R."/>
            <person name="Buell C.R."/>
            <person name="Ying K."/>
            <person name="Li Y."/>
            <person name="Lu T."/>
            <person name="Huang Y."/>
            <person name="Zhao Q."/>
            <person name="Feng Q."/>
            <person name="Zhang L."/>
            <person name="Zhu J."/>
            <person name="Weng Q."/>
            <person name="Mu J."/>
            <person name="Lu Y."/>
            <person name="Fan D."/>
            <person name="Liu Y."/>
            <person name="Guan J."/>
            <person name="Zhang Y."/>
            <person name="Yu S."/>
            <person name="Liu X."/>
            <person name="Zhang Y."/>
            <person name="Hong G."/>
            <person name="Han B."/>
            <person name="Choisne N."/>
            <person name="Demange N."/>
            <person name="Orjeda G."/>
            <person name="Samain S."/>
            <person name="Cattolico L."/>
            <person name="Pelletier E."/>
            <person name="Couloux A."/>
            <person name="Segurens B."/>
            <person name="Wincker P."/>
            <person name="D'Hont A."/>
            <person name="Scarpelli C."/>
            <person name="Weissenbach J."/>
            <person name="Salanoubat M."/>
            <person name="Quetier F."/>
            <person name="Yu Y."/>
            <person name="Kim H.R."/>
            <person name="Rambo T."/>
            <person name="Currie J."/>
            <person name="Collura K."/>
            <person name="Luo M."/>
            <person name="Yang T."/>
            <person name="Ammiraju J.S.S."/>
            <person name="Engler F."/>
            <person name="Soderlund C."/>
            <person name="Wing R.A."/>
            <person name="Palmer L.E."/>
            <person name="de la Bastide M."/>
            <person name="Spiegel L."/>
            <person name="Nascimento L."/>
            <person name="Zutavern T."/>
            <person name="O'Shaughnessy A."/>
            <person name="Dike S."/>
            <person name="Dedhia N."/>
            <person name="Preston R."/>
            <person name="Balija V."/>
            <person name="McCombie W.R."/>
            <person name="Chow T."/>
            <person name="Chen H."/>
            <person name="Chung M."/>
            <person name="Chen C."/>
            <person name="Shaw J."/>
            <person name="Wu H."/>
            <person name="Hsiao K."/>
            <person name="Chao Y."/>
            <person name="Chu M."/>
            <person name="Cheng C."/>
            <person name="Hour A."/>
            <person name="Lee P."/>
            <person name="Lin S."/>
            <person name="Lin Y."/>
            <person name="Liou J."/>
            <person name="Liu S."/>
            <person name="Hsing Y."/>
            <person name="Raghuvanshi S."/>
            <person name="Mohanty A."/>
            <person name="Bharti A.K."/>
            <person name="Gaur A."/>
            <person name="Gupta V."/>
            <person name="Kumar D."/>
            <person name="Ravi V."/>
            <person name="Vij S."/>
            <person name="Kapur A."/>
            <person name="Khurana P."/>
            <person name="Khurana P."/>
            <person name="Khurana J.P."/>
            <person name="Tyagi A.K."/>
            <person name="Gaikwad K."/>
            <person name="Singh A."/>
            <person name="Dalal V."/>
            <person name="Srivastava S."/>
            <person name="Dixit A."/>
            <person name="Pal A.K."/>
            <person name="Ghazi I.A."/>
            <person name="Yadav M."/>
            <person name="Pandit A."/>
            <person name="Bhargava A."/>
            <person name="Sureshbabu K."/>
            <person name="Batra K."/>
            <person name="Sharma T.R."/>
            <person name="Mohapatra T."/>
            <person name="Singh N.K."/>
            <person name="Messing J."/>
            <person name="Nelson A.B."/>
            <person name="Fuks G."/>
            <person name="Kavchok S."/>
            <person name="Keizer G."/>
            <person name="Linton E."/>
            <person name="Llaca V."/>
            <person name="Song R."/>
            <person name="Tanyolac B."/>
            <person name="Young S."/>
            <person name="Ho-Il K."/>
            <person name="Hahn J.H."/>
            <person name="Sangsakoo G."/>
            <person name="Vanavichit A."/>
            <person name="de Mattos Luiz.A.T."/>
            <person name="Zimmer P.D."/>
            <person name="Malone G."/>
            <person name="Dellagostin O."/>
            <person name="de Oliveira A.C."/>
            <person name="Bevan M."/>
            <person name="Bancroft I."/>
            <person name="Minx P."/>
            <person name="Cordum H."/>
            <person name="Wilson R."/>
            <person name="Cheng Z."/>
            <person name="Jin W."/>
            <person name="Jiang J."/>
            <person name="Leong S.A."/>
            <person name="Iwama H."/>
            <person name="Gojobori T."/>
            <person name="Itoh T."/>
            <person name="Niimura Y."/>
            <person name="Fujii Y."/>
            <person name="Habara T."/>
            <person name="Sakai H."/>
            <person name="Sato Y."/>
            <person name="Wilson G."/>
            <person name="Kumar K."/>
            <person name="McCouch S."/>
            <person name="Juretic N."/>
            <person name="Hoen D."/>
            <person name="Wright S."/>
            <person name="Bruskiewich R."/>
            <person name="Bureau T."/>
            <person name="Miyao A."/>
            <person name="Hirochika H."/>
            <person name="Nishikawa T."/>
            <person name="Kadowaki K."/>
            <person name="Sugiura M."/>
            <person name="Burr B."/>
            <person name="Sasaki T."/>
        </authorList>
    </citation>
    <scope>NUCLEOTIDE SEQUENCE [LARGE SCALE GENOMIC DNA]</scope>
    <source>
        <strain evidence="3">cv. Nipponbare</strain>
    </source>
</reference>